<evidence type="ECO:0000256" key="2">
    <source>
        <dbReference type="ARBA" id="ARBA00022723"/>
    </source>
</evidence>
<keyword evidence="3 6" id="KW-0863">Zinc-finger</keyword>
<dbReference type="GO" id="GO:0008270">
    <property type="term" value="F:zinc ion binding"/>
    <property type="evidence" value="ECO:0007669"/>
    <property type="project" value="UniProtKB-KW"/>
</dbReference>
<dbReference type="InterPro" id="IPR027806">
    <property type="entry name" value="HARBI1_dom"/>
</dbReference>
<evidence type="ECO:0000313" key="9">
    <source>
        <dbReference type="Proteomes" id="UP000828390"/>
    </source>
</evidence>
<dbReference type="OrthoDB" id="7331812at2759"/>
<name>A0A9D4CV31_DREPO</name>
<dbReference type="EMBL" id="JAIWYP010000011">
    <property type="protein sequence ID" value="KAH3734023.1"/>
    <property type="molecule type" value="Genomic_DNA"/>
</dbReference>
<dbReference type="Proteomes" id="UP000828390">
    <property type="component" value="Unassembled WGS sequence"/>
</dbReference>
<organism evidence="8 9">
    <name type="scientific">Dreissena polymorpha</name>
    <name type="common">Zebra mussel</name>
    <name type="synonym">Mytilus polymorpha</name>
    <dbReference type="NCBI Taxonomy" id="45954"/>
    <lineage>
        <taxon>Eukaryota</taxon>
        <taxon>Metazoa</taxon>
        <taxon>Spiralia</taxon>
        <taxon>Lophotrochozoa</taxon>
        <taxon>Mollusca</taxon>
        <taxon>Bivalvia</taxon>
        <taxon>Autobranchia</taxon>
        <taxon>Heteroconchia</taxon>
        <taxon>Euheterodonta</taxon>
        <taxon>Imparidentia</taxon>
        <taxon>Neoheterodontei</taxon>
        <taxon>Myida</taxon>
        <taxon>Dreissenoidea</taxon>
        <taxon>Dreissenidae</taxon>
        <taxon>Dreissena</taxon>
    </lineage>
</organism>
<proteinExistence type="predicted"/>
<dbReference type="SMART" id="SM00980">
    <property type="entry name" value="THAP"/>
    <property type="match status" value="1"/>
</dbReference>
<protein>
    <recommendedName>
        <fullName evidence="7">THAP-type domain-containing protein</fullName>
    </recommendedName>
</protein>
<dbReference type="Pfam" id="PF13613">
    <property type="entry name" value="HTH_Tnp_4"/>
    <property type="match status" value="1"/>
</dbReference>
<evidence type="ECO:0000256" key="4">
    <source>
        <dbReference type="ARBA" id="ARBA00022833"/>
    </source>
</evidence>
<reference evidence="8" key="1">
    <citation type="journal article" date="2019" name="bioRxiv">
        <title>The Genome of the Zebra Mussel, Dreissena polymorpha: A Resource for Invasive Species Research.</title>
        <authorList>
            <person name="McCartney M.A."/>
            <person name="Auch B."/>
            <person name="Kono T."/>
            <person name="Mallez S."/>
            <person name="Zhang Y."/>
            <person name="Obille A."/>
            <person name="Becker A."/>
            <person name="Abrahante J.E."/>
            <person name="Garbe J."/>
            <person name="Badalamenti J.P."/>
            <person name="Herman A."/>
            <person name="Mangelson H."/>
            <person name="Liachko I."/>
            <person name="Sullivan S."/>
            <person name="Sone E.D."/>
            <person name="Koren S."/>
            <person name="Silverstein K.A.T."/>
            <person name="Beckman K.B."/>
            <person name="Gohl D.M."/>
        </authorList>
    </citation>
    <scope>NUCLEOTIDE SEQUENCE</scope>
    <source>
        <strain evidence="8">Duluth1</strain>
        <tissue evidence="8">Whole animal</tissue>
    </source>
</reference>
<keyword evidence="5 6" id="KW-0238">DNA-binding</keyword>
<evidence type="ECO:0000256" key="1">
    <source>
        <dbReference type="ARBA" id="ARBA00001968"/>
    </source>
</evidence>
<keyword evidence="9" id="KW-1185">Reference proteome</keyword>
<dbReference type="PROSITE" id="PS50950">
    <property type="entry name" value="ZF_THAP"/>
    <property type="match status" value="1"/>
</dbReference>
<dbReference type="SUPFAM" id="SSF57716">
    <property type="entry name" value="Glucocorticoid receptor-like (DNA-binding domain)"/>
    <property type="match status" value="1"/>
</dbReference>
<dbReference type="AlphaFoldDB" id="A0A9D4CV31"/>
<dbReference type="PANTHER" id="PTHR23080">
    <property type="entry name" value="THAP DOMAIN PROTEIN"/>
    <property type="match status" value="1"/>
</dbReference>
<reference evidence="8" key="2">
    <citation type="submission" date="2020-11" db="EMBL/GenBank/DDBJ databases">
        <authorList>
            <person name="McCartney M.A."/>
            <person name="Auch B."/>
            <person name="Kono T."/>
            <person name="Mallez S."/>
            <person name="Becker A."/>
            <person name="Gohl D.M."/>
            <person name="Silverstein K.A.T."/>
            <person name="Koren S."/>
            <person name="Bechman K.B."/>
            <person name="Herman A."/>
            <person name="Abrahante J.E."/>
            <person name="Garbe J."/>
        </authorList>
    </citation>
    <scope>NUCLEOTIDE SEQUENCE</scope>
    <source>
        <strain evidence="8">Duluth1</strain>
        <tissue evidence="8">Whole animal</tissue>
    </source>
</reference>
<keyword evidence="4" id="KW-0862">Zinc</keyword>
<dbReference type="Pfam" id="PF13359">
    <property type="entry name" value="DDE_Tnp_4"/>
    <property type="match status" value="1"/>
</dbReference>
<comment type="caution">
    <text evidence="8">The sequence shown here is derived from an EMBL/GenBank/DDBJ whole genome shotgun (WGS) entry which is preliminary data.</text>
</comment>
<feature type="domain" description="THAP-type" evidence="7">
    <location>
        <begin position="1"/>
        <end position="99"/>
    </location>
</feature>
<sequence>MPYENCRGRQCVVVGCSNNQRDLYRWKNTICAEHGEKNENCICLAPFKFHCLPLNAERRREWLGVINRKDFNPASKAVVCSLHFVDGLPTKKNPLPTVNMGYEVTKTPKPRRQLVRRALMPVGDNMKLEPSEPMFSATMLPPDYVNDISYEQIECKTTCCLKYPGFCNNVPKMVEASTQTDDLIRLDHPYAYHKTTKCASTQQTTPEFSIDDISSDTDARFYTGLDYSVLMALIAMMIPFGKALSYKLNISDQILSVLMRLRLGLTFFDISRRFNISRPLVANIFHTWIDILAVKLSDCVVWLPRTSIRRTLPSSFVDTYPKTTCIIDCTEVFIQRPFTLKARNQTYSNYKSHNTAKFLVAIAPNGYIMFVSKAYGGRASDNFITKSSGFLEYLLPGDEVMADRGFTIGEELCARQVKLNIPAFMKGRTQLSAQETIASRRIASVRIHVERAINRLKCFRILSTTLNIKSTTKLDKKMRVIAALCNLQGSLIRENTSED</sequence>
<evidence type="ECO:0000256" key="6">
    <source>
        <dbReference type="PROSITE-ProRule" id="PRU00309"/>
    </source>
</evidence>
<dbReference type="GO" id="GO:0003677">
    <property type="term" value="F:DNA binding"/>
    <property type="evidence" value="ECO:0007669"/>
    <property type="project" value="UniProtKB-UniRule"/>
</dbReference>
<evidence type="ECO:0000256" key="3">
    <source>
        <dbReference type="ARBA" id="ARBA00022771"/>
    </source>
</evidence>
<keyword evidence="2" id="KW-0479">Metal-binding</keyword>
<dbReference type="Pfam" id="PF05485">
    <property type="entry name" value="THAP"/>
    <property type="match status" value="1"/>
</dbReference>
<dbReference type="InterPro" id="IPR006612">
    <property type="entry name" value="THAP_Znf"/>
</dbReference>
<gene>
    <name evidence="8" type="ORF">DPMN_040462</name>
</gene>
<dbReference type="InterPro" id="IPR027805">
    <property type="entry name" value="Transposase_HTH_dom"/>
</dbReference>
<evidence type="ECO:0000313" key="8">
    <source>
        <dbReference type="EMBL" id="KAH3734023.1"/>
    </source>
</evidence>
<evidence type="ECO:0000256" key="5">
    <source>
        <dbReference type="ARBA" id="ARBA00023125"/>
    </source>
</evidence>
<dbReference type="PANTHER" id="PTHR23080:SF138">
    <property type="entry name" value="PROTEIN ALP1-LIKE"/>
    <property type="match status" value="1"/>
</dbReference>
<evidence type="ECO:0000259" key="7">
    <source>
        <dbReference type="PROSITE" id="PS50950"/>
    </source>
</evidence>
<accession>A0A9D4CV31</accession>
<comment type="cofactor">
    <cofactor evidence="1">
        <name>a divalent metal cation</name>
        <dbReference type="ChEBI" id="CHEBI:60240"/>
    </cofactor>
</comment>